<evidence type="ECO:0000256" key="4">
    <source>
        <dbReference type="ARBA" id="ARBA00023172"/>
    </source>
</evidence>
<sequence>MVIGNECIWNLNLFLILTVVCKKKNRAPLEPITPMPGFSDMDTPELKTRLNRYGVRPLPKKQMVLKLKEIHQYTHQLMSSESEEEADPLQPALLTFKKPTSPPTASPKKLQFGDDEQDTLPQSQDSNTSSTAESDRSNPELCRSDDDDSDSDSITASQAATRERDQLAATRSFILSDPLLYRQVLQYQPLSLASLKAALRTAGIRLGTAKLLDFLDSQCITFTTAKPGHAAPLRRRARARAPEHAGGRGRKRLAKPAE</sequence>
<reference evidence="10" key="4">
    <citation type="submission" date="2025-08" db="UniProtKB">
        <authorList>
            <consortium name="Ensembl"/>
        </authorList>
    </citation>
    <scope>IDENTIFICATION</scope>
</reference>
<dbReference type="PANTHER" id="PTHR21541:SF3">
    <property type="entry name" value="STRUCTURE-SPECIFIC ENDONUCLEASE SUBUNIT SLX4"/>
    <property type="match status" value="1"/>
</dbReference>
<evidence type="ECO:0000256" key="3">
    <source>
        <dbReference type="ARBA" id="ARBA00022763"/>
    </source>
</evidence>
<dbReference type="GO" id="GO:0006260">
    <property type="term" value="P:DNA replication"/>
    <property type="evidence" value="ECO:0007669"/>
    <property type="project" value="InterPro"/>
</dbReference>
<feature type="region of interest" description="Disordered" evidence="8">
    <location>
        <begin position="94"/>
        <end position="166"/>
    </location>
</feature>
<dbReference type="CDD" id="cd22999">
    <property type="entry name" value="SAP_SLX4"/>
    <property type="match status" value="1"/>
</dbReference>
<dbReference type="STRING" id="8005.ENSEEEP00000019307"/>
<keyword evidence="6" id="KW-0539">Nucleus</keyword>
<dbReference type="OMA" id="VCPAKHN"/>
<dbReference type="Proteomes" id="UP000314983">
    <property type="component" value="Chromosome 21"/>
</dbReference>
<keyword evidence="9" id="KW-0732">Signal</keyword>
<organism evidence="10 11">
    <name type="scientific">Electrophorus electricus</name>
    <name type="common">Electric eel</name>
    <name type="synonym">Gymnotus electricus</name>
    <dbReference type="NCBI Taxonomy" id="8005"/>
    <lineage>
        <taxon>Eukaryota</taxon>
        <taxon>Metazoa</taxon>
        <taxon>Chordata</taxon>
        <taxon>Craniata</taxon>
        <taxon>Vertebrata</taxon>
        <taxon>Euteleostomi</taxon>
        <taxon>Actinopterygii</taxon>
        <taxon>Neopterygii</taxon>
        <taxon>Teleostei</taxon>
        <taxon>Ostariophysi</taxon>
        <taxon>Gymnotiformes</taxon>
        <taxon>Gymnotoidei</taxon>
        <taxon>Gymnotidae</taxon>
        <taxon>Electrophorus</taxon>
    </lineage>
</organism>
<dbReference type="GO" id="GO:0006281">
    <property type="term" value="P:DNA repair"/>
    <property type="evidence" value="ECO:0007669"/>
    <property type="project" value="UniProtKB-KW"/>
</dbReference>
<dbReference type="GO" id="GO:0033557">
    <property type="term" value="C:Slx1-Slx4 complex"/>
    <property type="evidence" value="ECO:0007669"/>
    <property type="project" value="InterPro"/>
</dbReference>
<feature type="region of interest" description="Disordered" evidence="8">
    <location>
        <begin position="231"/>
        <end position="258"/>
    </location>
</feature>
<evidence type="ECO:0000256" key="2">
    <source>
        <dbReference type="ARBA" id="ARBA00006661"/>
    </source>
</evidence>
<evidence type="ECO:0000256" key="6">
    <source>
        <dbReference type="ARBA" id="ARBA00023242"/>
    </source>
</evidence>
<dbReference type="PANTHER" id="PTHR21541">
    <property type="entry name" value="BTB POZ DOMAIN CONTAINING 12"/>
    <property type="match status" value="1"/>
</dbReference>
<evidence type="ECO:0000256" key="1">
    <source>
        <dbReference type="ARBA" id="ARBA00004123"/>
    </source>
</evidence>
<feature type="compositionally biased region" description="Polar residues" evidence="8">
    <location>
        <begin position="119"/>
        <end position="132"/>
    </location>
</feature>
<proteinExistence type="inferred from homology"/>
<evidence type="ECO:0000256" key="8">
    <source>
        <dbReference type="SAM" id="MobiDB-lite"/>
    </source>
</evidence>
<keyword evidence="5" id="KW-0234">DNA repair</keyword>
<name>A0A4W4F450_ELEEL</name>
<dbReference type="GO" id="GO:0000712">
    <property type="term" value="P:resolution of meiotic recombination intermediates"/>
    <property type="evidence" value="ECO:0007669"/>
    <property type="project" value="TreeGrafter"/>
</dbReference>
<feature type="compositionally biased region" description="Basic and acidic residues" evidence="8">
    <location>
        <begin position="133"/>
        <end position="144"/>
    </location>
</feature>
<dbReference type="AlphaFoldDB" id="A0A4W4F450"/>
<accession>A0A4W4F450</accession>
<evidence type="ECO:0000256" key="7">
    <source>
        <dbReference type="ARBA" id="ARBA00029496"/>
    </source>
</evidence>
<evidence type="ECO:0000313" key="11">
    <source>
        <dbReference type="Proteomes" id="UP000314983"/>
    </source>
</evidence>
<dbReference type="InterPro" id="IPR018574">
    <property type="entry name" value="Structure-sp_endonuc_su_Slx4"/>
</dbReference>
<evidence type="ECO:0000256" key="9">
    <source>
        <dbReference type="SAM" id="SignalP"/>
    </source>
</evidence>
<keyword evidence="4" id="KW-0233">DNA recombination</keyword>
<reference evidence="10" key="5">
    <citation type="submission" date="2025-09" db="UniProtKB">
        <authorList>
            <consortium name="Ensembl"/>
        </authorList>
    </citation>
    <scope>IDENTIFICATION</scope>
</reference>
<evidence type="ECO:0000313" key="10">
    <source>
        <dbReference type="Ensembl" id="ENSEEEP00000019307.1"/>
    </source>
</evidence>
<feature type="chain" id="PRO_5021255609" description="Structure-specific endonuclease subunit SLX4" evidence="9">
    <location>
        <begin position="23"/>
        <end position="258"/>
    </location>
</feature>
<feature type="compositionally biased region" description="Basic residues" evidence="8">
    <location>
        <begin position="247"/>
        <end position="258"/>
    </location>
</feature>
<comment type="similarity">
    <text evidence="2">Belongs to the SLX4 family.</text>
</comment>
<reference evidence="10" key="3">
    <citation type="submission" date="2020-05" db="EMBL/GenBank/DDBJ databases">
        <title>Electrophorus electricus (electric eel) genome, fEleEle1, primary haplotype.</title>
        <authorList>
            <person name="Myers G."/>
            <person name="Meyer A."/>
            <person name="Fedrigo O."/>
            <person name="Formenti G."/>
            <person name="Rhie A."/>
            <person name="Tracey A."/>
            <person name="Sims Y."/>
            <person name="Jarvis E.D."/>
        </authorList>
    </citation>
    <scope>NUCLEOTIDE SEQUENCE [LARGE SCALE GENOMIC DNA]</scope>
</reference>
<feature type="signal peptide" evidence="9">
    <location>
        <begin position="1"/>
        <end position="22"/>
    </location>
</feature>
<evidence type="ECO:0000256" key="5">
    <source>
        <dbReference type="ARBA" id="ARBA00023204"/>
    </source>
</evidence>
<reference evidence="11" key="1">
    <citation type="journal article" date="2014" name="Science">
        <title>Nonhuman genetics. Genomic basis for the convergent evolution of electric organs.</title>
        <authorList>
            <person name="Gallant J.R."/>
            <person name="Traeger L.L."/>
            <person name="Volkening J.D."/>
            <person name="Moffett H."/>
            <person name="Chen P.H."/>
            <person name="Novina C.D."/>
            <person name="Phillips G.N.Jr."/>
            <person name="Anand R."/>
            <person name="Wells G.B."/>
            <person name="Pinch M."/>
            <person name="Guth R."/>
            <person name="Unguez G.A."/>
            <person name="Albert J.S."/>
            <person name="Zakon H.H."/>
            <person name="Samanta M.P."/>
            <person name="Sussman M.R."/>
        </authorList>
    </citation>
    <scope>NUCLEOTIDE SEQUENCE [LARGE SCALE GENOMIC DNA]</scope>
</reference>
<keyword evidence="3" id="KW-0227">DNA damage</keyword>
<protein>
    <recommendedName>
        <fullName evidence="7">Structure-specific endonuclease subunit SLX4</fullName>
    </recommendedName>
</protein>
<dbReference type="Pfam" id="PF09494">
    <property type="entry name" value="Slx4"/>
    <property type="match status" value="1"/>
</dbReference>
<comment type="subcellular location">
    <subcellularLocation>
        <location evidence="1">Nucleus</location>
    </subcellularLocation>
</comment>
<dbReference type="Ensembl" id="ENSEEET00000019518.2">
    <property type="protein sequence ID" value="ENSEEEP00000019307.1"/>
    <property type="gene ID" value="ENSEEEG00000009456.2"/>
</dbReference>
<dbReference type="GeneTree" id="ENSGT00390000014091"/>
<keyword evidence="11" id="KW-1185">Reference proteome</keyword>
<reference evidence="11" key="2">
    <citation type="journal article" date="2017" name="Sci. Adv.">
        <title>A tail of two voltages: Proteomic comparison of the three electric organs of the electric eel.</title>
        <authorList>
            <person name="Traeger L.L."/>
            <person name="Sabat G."/>
            <person name="Barrett-Wilt G.A."/>
            <person name="Wells G.B."/>
            <person name="Sussman M.R."/>
        </authorList>
    </citation>
    <scope>NUCLEOTIDE SEQUENCE [LARGE SCALE GENOMIC DNA]</scope>
</reference>